<proteinExistence type="predicted"/>
<feature type="compositionally biased region" description="Low complexity" evidence="1">
    <location>
        <begin position="162"/>
        <end position="174"/>
    </location>
</feature>
<protein>
    <submittedName>
        <fullName evidence="2">Uncharacterized protein</fullName>
    </submittedName>
</protein>
<organism evidence="2 3">
    <name type="scientific">Podarcis lilfordi</name>
    <name type="common">Lilford's wall lizard</name>
    <dbReference type="NCBI Taxonomy" id="74358"/>
    <lineage>
        <taxon>Eukaryota</taxon>
        <taxon>Metazoa</taxon>
        <taxon>Chordata</taxon>
        <taxon>Craniata</taxon>
        <taxon>Vertebrata</taxon>
        <taxon>Euteleostomi</taxon>
        <taxon>Lepidosauria</taxon>
        <taxon>Squamata</taxon>
        <taxon>Bifurcata</taxon>
        <taxon>Unidentata</taxon>
        <taxon>Episquamata</taxon>
        <taxon>Laterata</taxon>
        <taxon>Lacertibaenia</taxon>
        <taxon>Lacertidae</taxon>
        <taxon>Podarcis</taxon>
    </lineage>
</organism>
<dbReference type="AlphaFoldDB" id="A0AA35LM65"/>
<feature type="region of interest" description="Disordered" evidence="1">
    <location>
        <begin position="154"/>
        <end position="180"/>
    </location>
</feature>
<feature type="compositionally biased region" description="Basic and acidic residues" evidence="1">
    <location>
        <begin position="84"/>
        <end position="93"/>
    </location>
</feature>
<feature type="region of interest" description="Disordered" evidence="1">
    <location>
        <begin position="81"/>
        <end position="117"/>
    </location>
</feature>
<sequence length="221" mass="24461">MNKFEIYSFFQSVTLRGNRSPPWRKWTDGNLAVTSAQNPNLTLQLRPSPALPSRLWGPNLQLQSEKIDVWENGSCLCRTSASESDEKVASKEDEPQEELGSPPEEQGEDKETLDLPDLLCPPPGDNAEEHLELRGLRGREVPEDPHLPRFHRLQDSQGLQKSAAASTTSATGTTQYKRQQWGADRKEATLHAAQALDAAASQLCPPRTKVLILVVQTGEGE</sequence>
<name>A0AA35LM65_9SAUR</name>
<evidence type="ECO:0000313" key="3">
    <source>
        <dbReference type="Proteomes" id="UP001178461"/>
    </source>
</evidence>
<dbReference type="Proteomes" id="UP001178461">
    <property type="component" value="Chromosome 18"/>
</dbReference>
<keyword evidence="3" id="KW-1185">Reference proteome</keyword>
<reference evidence="2" key="1">
    <citation type="submission" date="2022-12" db="EMBL/GenBank/DDBJ databases">
        <authorList>
            <person name="Alioto T."/>
            <person name="Alioto T."/>
            <person name="Gomez Garrido J."/>
        </authorList>
    </citation>
    <scope>NUCLEOTIDE SEQUENCE</scope>
</reference>
<evidence type="ECO:0000313" key="2">
    <source>
        <dbReference type="EMBL" id="CAI5798861.1"/>
    </source>
</evidence>
<evidence type="ECO:0000256" key="1">
    <source>
        <dbReference type="SAM" id="MobiDB-lite"/>
    </source>
</evidence>
<accession>A0AA35LM65</accession>
<gene>
    <name evidence="2" type="ORF">PODLI_1B015013</name>
</gene>
<dbReference type="EMBL" id="OX395144">
    <property type="protein sequence ID" value="CAI5798861.1"/>
    <property type="molecule type" value="Genomic_DNA"/>
</dbReference>